<sequence>MTILLAEVGELRRVVLSVSVALVMSACAEEQAVRPPEPPARLQATDVSSLRVSGQQDLGSAYSAWLSPDGTSILYHSESGPCVRGVGGSAEHCFHGGGRLFALSAASWSPDGTTLAFTDELALGSEPDLWVLDVASGELTTLTDDGVDRVGMNSQELPRDAKVDVAPSWSGDGTRIRFLRRESANAVAVMSVPAAGGEPRRHGTIDTSWADLQTVAWADDTVAWLSGPPQGGDDEVLVAATTGGQPRKVLDGEYRVLSFSPDGNFLLADQRDEELNAVEGKARVVPVRGGDPVPVADGAVMYPGWAPEGHAIVYVEAPGTLRVVGKPGAAPRDLHEQPGLRAADDDSIDWVPGGMLVSLGEDHPTLLTIDGP</sequence>
<dbReference type="Pfam" id="PF07676">
    <property type="entry name" value="PD40"/>
    <property type="match status" value="1"/>
</dbReference>
<dbReference type="PANTHER" id="PTHR36842:SF1">
    <property type="entry name" value="PROTEIN TOLB"/>
    <property type="match status" value="1"/>
</dbReference>
<protein>
    <recommendedName>
        <fullName evidence="4">WD40 repeat protein</fullName>
    </recommendedName>
</protein>
<evidence type="ECO:0000313" key="2">
    <source>
        <dbReference type="EMBL" id="MFC4858157.1"/>
    </source>
</evidence>
<dbReference type="InterPro" id="IPR011042">
    <property type="entry name" value="6-blade_b-propeller_TolB-like"/>
</dbReference>
<organism evidence="2 3">
    <name type="scientific">Actinophytocola glycyrrhizae</name>
    <dbReference type="NCBI Taxonomy" id="2044873"/>
    <lineage>
        <taxon>Bacteria</taxon>
        <taxon>Bacillati</taxon>
        <taxon>Actinomycetota</taxon>
        <taxon>Actinomycetes</taxon>
        <taxon>Pseudonocardiales</taxon>
        <taxon>Pseudonocardiaceae</taxon>
    </lineage>
</organism>
<gene>
    <name evidence="2" type="ORF">ACFPCV_32060</name>
</gene>
<dbReference type="InterPro" id="IPR011659">
    <property type="entry name" value="WD40"/>
</dbReference>
<evidence type="ECO:0008006" key="4">
    <source>
        <dbReference type="Google" id="ProtNLM"/>
    </source>
</evidence>
<name>A0ABV9S8Y5_9PSEU</name>
<dbReference type="SUPFAM" id="SSF82171">
    <property type="entry name" value="DPP6 N-terminal domain-like"/>
    <property type="match status" value="1"/>
</dbReference>
<proteinExistence type="inferred from homology"/>
<accession>A0ABV9S8Y5</accession>
<reference evidence="3" key="1">
    <citation type="journal article" date="2019" name="Int. J. Syst. Evol. Microbiol.">
        <title>The Global Catalogue of Microorganisms (GCM) 10K type strain sequencing project: providing services to taxonomists for standard genome sequencing and annotation.</title>
        <authorList>
            <consortium name="The Broad Institute Genomics Platform"/>
            <consortium name="The Broad Institute Genome Sequencing Center for Infectious Disease"/>
            <person name="Wu L."/>
            <person name="Ma J."/>
        </authorList>
    </citation>
    <scope>NUCLEOTIDE SEQUENCE [LARGE SCALE GENOMIC DNA]</scope>
    <source>
        <strain evidence="3">ZS-22-S1</strain>
    </source>
</reference>
<dbReference type="Proteomes" id="UP001595859">
    <property type="component" value="Unassembled WGS sequence"/>
</dbReference>
<keyword evidence="3" id="KW-1185">Reference proteome</keyword>
<evidence type="ECO:0000313" key="3">
    <source>
        <dbReference type="Proteomes" id="UP001595859"/>
    </source>
</evidence>
<dbReference type="Gene3D" id="2.120.10.30">
    <property type="entry name" value="TolB, C-terminal domain"/>
    <property type="match status" value="2"/>
</dbReference>
<comment type="similarity">
    <text evidence="1">Belongs to the TolB family.</text>
</comment>
<evidence type="ECO:0000256" key="1">
    <source>
        <dbReference type="ARBA" id="ARBA00009820"/>
    </source>
</evidence>
<dbReference type="RefSeq" id="WP_378060429.1">
    <property type="nucleotide sequence ID" value="NZ_JBHSIS010000022.1"/>
</dbReference>
<comment type="caution">
    <text evidence="2">The sequence shown here is derived from an EMBL/GenBank/DDBJ whole genome shotgun (WGS) entry which is preliminary data.</text>
</comment>
<dbReference type="PANTHER" id="PTHR36842">
    <property type="entry name" value="PROTEIN TOLB HOMOLOG"/>
    <property type="match status" value="1"/>
</dbReference>
<dbReference type="EMBL" id="JBHSIS010000022">
    <property type="protein sequence ID" value="MFC4858157.1"/>
    <property type="molecule type" value="Genomic_DNA"/>
</dbReference>